<reference evidence="2 3" key="1">
    <citation type="journal article" date="2015" name="Stand. Genomic Sci.">
        <title>Genomic information of the arsenic-resistant bacterium Lysobacter arseniciresistens type strain ZS79(T) and comparison of Lysobacter draft genomes.</title>
        <authorList>
            <person name="Liu L."/>
            <person name="Zhang S."/>
            <person name="Luo M."/>
            <person name="Wang G."/>
        </authorList>
    </citation>
    <scope>NUCLEOTIDE SEQUENCE [LARGE SCALE GENOMIC DNA]</scope>
    <source>
        <strain evidence="2 3">ZS79</strain>
    </source>
</reference>
<name>A0A0A0F4N6_9GAMM</name>
<evidence type="ECO:0000256" key="1">
    <source>
        <dbReference type="SAM" id="MobiDB-lite"/>
    </source>
</evidence>
<keyword evidence="3" id="KW-1185">Reference proteome</keyword>
<accession>A0A0A0F4N6</accession>
<organism evidence="2 3">
    <name type="scientific">Lysobacter arseniciresistens ZS79</name>
    <dbReference type="NCBI Taxonomy" id="913325"/>
    <lineage>
        <taxon>Bacteria</taxon>
        <taxon>Pseudomonadati</taxon>
        <taxon>Pseudomonadota</taxon>
        <taxon>Gammaproteobacteria</taxon>
        <taxon>Lysobacterales</taxon>
        <taxon>Lysobacteraceae</taxon>
        <taxon>Novilysobacter</taxon>
    </lineage>
</organism>
<dbReference type="Proteomes" id="UP000029989">
    <property type="component" value="Unassembled WGS sequence"/>
</dbReference>
<dbReference type="EMBL" id="AVPT01000002">
    <property type="protein sequence ID" value="KGM57475.1"/>
    <property type="molecule type" value="Genomic_DNA"/>
</dbReference>
<comment type="caution">
    <text evidence="2">The sequence shown here is derived from an EMBL/GenBank/DDBJ whole genome shotgun (WGS) entry which is preliminary data.</text>
</comment>
<evidence type="ECO:0000313" key="3">
    <source>
        <dbReference type="Proteomes" id="UP000029989"/>
    </source>
</evidence>
<protein>
    <submittedName>
        <fullName evidence="2">Uncharacterized protein</fullName>
    </submittedName>
</protein>
<gene>
    <name evidence="2" type="ORF">N799_05240</name>
</gene>
<feature type="region of interest" description="Disordered" evidence="1">
    <location>
        <begin position="71"/>
        <end position="102"/>
    </location>
</feature>
<proteinExistence type="predicted"/>
<sequence length="102" mass="11390">MLRQTPVVAQFLLTKERVKKKASAAFQGMNALELLLARPDPLPKTWSPVVDVLVKLGLKVKTKTKINEKNRSFLGEQAANTQAKQLDRKTPKAAAPSKQRRI</sequence>
<evidence type="ECO:0000313" key="2">
    <source>
        <dbReference type="EMBL" id="KGM57475.1"/>
    </source>
</evidence>
<dbReference type="AlphaFoldDB" id="A0A0A0F4N6"/>